<sequence length="84" mass="9674">MKKIFICHAGRHTVSDSERECDMGVIGMAYVWNGEWIRSPEDVEHTERDPVMILHPIFNPEIQVWGDVSCFTSIERLEAELLDG</sequence>
<evidence type="ECO:0000313" key="1">
    <source>
        <dbReference type="EMBL" id="RUS67245.1"/>
    </source>
</evidence>
<proteinExistence type="predicted"/>
<organism evidence="1 2">
    <name type="scientific">Saezia sanguinis</name>
    <dbReference type="NCBI Taxonomy" id="1965230"/>
    <lineage>
        <taxon>Bacteria</taxon>
        <taxon>Pseudomonadati</taxon>
        <taxon>Pseudomonadota</taxon>
        <taxon>Betaproteobacteria</taxon>
        <taxon>Burkholderiales</taxon>
        <taxon>Saeziaceae</taxon>
        <taxon>Saezia</taxon>
    </lineage>
</organism>
<comment type="caution">
    <text evidence="1">The sequence shown here is derived from an EMBL/GenBank/DDBJ whole genome shotgun (WGS) entry which is preliminary data.</text>
</comment>
<gene>
    <name evidence="1" type="ORF">CUZ56_01188</name>
</gene>
<evidence type="ECO:0000313" key="2">
    <source>
        <dbReference type="Proteomes" id="UP000286947"/>
    </source>
</evidence>
<dbReference type="EMBL" id="PQSP01000002">
    <property type="protein sequence ID" value="RUS67245.1"/>
    <property type="molecule type" value="Genomic_DNA"/>
</dbReference>
<dbReference type="Proteomes" id="UP000286947">
    <property type="component" value="Unassembled WGS sequence"/>
</dbReference>
<accession>A0A433SET9</accession>
<keyword evidence="2" id="KW-1185">Reference proteome</keyword>
<dbReference type="AlphaFoldDB" id="A0A433SET9"/>
<reference evidence="1 2" key="1">
    <citation type="submission" date="2018-01" db="EMBL/GenBank/DDBJ databases">
        <title>Saezia sanguinis gen. nov., sp. nov., in the order Burkholderiales isolated from human blood.</title>
        <authorList>
            <person name="Medina-Pascual M.J."/>
            <person name="Valdezate S."/>
            <person name="Monzon S."/>
            <person name="Cuesta I."/>
            <person name="Carrasco G."/>
            <person name="Villalon P."/>
            <person name="Saez-Nieto J.A."/>
        </authorList>
    </citation>
    <scope>NUCLEOTIDE SEQUENCE [LARGE SCALE GENOMIC DNA]</scope>
    <source>
        <strain evidence="1 2">CNM695-12</strain>
    </source>
</reference>
<name>A0A433SET9_9BURK</name>
<dbReference type="RefSeq" id="WP_126979139.1">
    <property type="nucleotide sequence ID" value="NZ_PQSP01000002.1"/>
</dbReference>
<protein>
    <submittedName>
        <fullName evidence="1">Uncharacterized protein</fullName>
    </submittedName>
</protein>